<keyword evidence="5" id="KW-0560">Oxidoreductase</keyword>
<evidence type="ECO:0000256" key="5">
    <source>
        <dbReference type="ARBA" id="ARBA00023002"/>
    </source>
</evidence>
<keyword evidence="3" id="KW-0479">Metal-binding</keyword>
<dbReference type="KEGG" id="drc:G0Q07_14730"/>
<keyword evidence="1 8" id="KW-0285">Flavoprotein</keyword>
<keyword evidence="11" id="KW-1185">Reference proteome</keyword>
<keyword evidence="4 8" id="KW-0274">FAD</keyword>
<reference evidence="10 11" key="1">
    <citation type="submission" date="2020-02" db="EMBL/GenBank/DDBJ databases">
        <title>Genome sequencing for Draconibacterium sp. strain M1.</title>
        <authorList>
            <person name="Park S.-J."/>
        </authorList>
    </citation>
    <scope>NUCLEOTIDE SEQUENCE [LARGE SCALE GENOMIC DNA]</scope>
    <source>
        <strain evidence="10 11">M1</strain>
    </source>
</reference>
<evidence type="ECO:0000256" key="1">
    <source>
        <dbReference type="ARBA" id="ARBA00022630"/>
    </source>
</evidence>
<feature type="binding site" evidence="8">
    <location>
        <begin position="45"/>
        <end position="48"/>
    </location>
    <ligand>
        <name>FAD</name>
        <dbReference type="ChEBI" id="CHEBI:57692"/>
    </ligand>
</feature>
<dbReference type="EMBL" id="CP048409">
    <property type="protein sequence ID" value="QIA08895.1"/>
    <property type="molecule type" value="Genomic_DNA"/>
</dbReference>
<organism evidence="10 11">
    <name type="scientific">Draconibacterium halophilum</name>
    <dbReference type="NCBI Taxonomy" id="2706887"/>
    <lineage>
        <taxon>Bacteria</taxon>
        <taxon>Pseudomonadati</taxon>
        <taxon>Bacteroidota</taxon>
        <taxon>Bacteroidia</taxon>
        <taxon>Marinilabiliales</taxon>
        <taxon>Prolixibacteraceae</taxon>
        <taxon>Draconibacterium</taxon>
    </lineage>
</organism>
<evidence type="ECO:0000313" key="10">
    <source>
        <dbReference type="EMBL" id="QIA08895.1"/>
    </source>
</evidence>
<dbReference type="GO" id="GO:0016491">
    <property type="term" value="F:oxidoreductase activity"/>
    <property type="evidence" value="ECO:0007669"/>
    <property type="project" value="UniProtKB-KW"/>
</dbReference>
<dbReference type="Gene3D" id="3.40.50.80">
    <property type="entry name" value="Nucleotide-binding domain of ferredoxin-NADP reductase (FNR) module"/>
    <property type="match status" value="1"/>
</dbReference>
<dbReference type="GO" id="GO:0051537">
    <property type="term" value="F:2 iron, 2 sulfur cluster binding"/>
    <property type="evidence" value="ECO:0007669"/>
    <property type="project" value="UniProtKB-KW"/>
</dbReference>
<evidence type="ECO:0000256" key="6">
    <source>
        <dbReference type="ARBA" id="ARBA00023004"/>
    </source>
</evidence>
<evidence type="ECO:0000256" key="7">
    <source>
        <dbReference type="ARBA" id="ARBA00023014"/>
    </source>
</evidence>
<evidence type="ECO:0000256" key="8">
    <source>
        <dbReference type="PIRSR" id="PIRSR006816-1"/>
    </source>
</evidence>
<dbReference type="InterPro" id="IPR039261">
    <property type="entry name" value="FNR_nucleotide-bd"/>
</dbReference>
<dbReference type="RefSeq" id="WP_163347484.1">
    <property type="nucleotide sequence ID" value="NZ_CP048409.1"/>
</dbReference>
<sequence length="214" mass="24377">MKRHKVTQVRHLTDSTFVIRFERNGMEFQTGQFVLLGTKGAVDRREYSIYSGENDDYLEVLVREVDGGKVSSKIKKLKAGNHVDVDGPFGFFKFDPKSFEEQQFLFVATGTGISPFHGFVKTHPQLNYKMVHGVRKTEEAYDHTDFAEEKLTLCVSGEKGGDFHGRVTELLKTETIDELTNCFLCGNSEMIYEVFDILSEKGVPVSNIYTEVYF</sequence>
<dbReference type="InterPro" id="IPR050415">
    <property type="entry name" value="MRET"/>
</dbReference>
<evidence type="ECO:0000259" key="9">
    <source>
        <dbReference type="PROSITE" id="PS51384"/>
    </source>
</evidence>
<dbReference type="SUPFAM" id="SSF63380">
    <property type="entry name" value="Riboflavin synthase domain-like"/>
    <property type="match status" value="1"/>
</dbReference>
<proteinExistence type="predicted"/>
<dbReference type="Proteomes" id="UP000474630">
    <property type="component" value="Chromosome"/>
</dbReference>
<feature type="binding site" evidence="8">
    <location>
        <begin position="61"/>
        <end position="63"/>
    </location>
    <ligand>
        <name>FAD</name>
        <dbReference type="ChEBI" id="CHEBI:57692"/>
    </ligand>
</feature>
<evidence type="ECO:0000256" key="3">
    <source>
        <dbReference type="ARBA" id="ARBA00022723"/>
    </source>
</evidence>
<accession>A0A6C0RGU3</accession>
<evidence type="ECO:0000256" key="4">
    <source>
        <dbReference type="ARBA" id="ARBA00022827"/>
    </source>
</evidence>
<dbReference type="PANTHER" id="PTHR47354:SF8">
    <property type="entry name" value="1,2-PHENYLACETYL-COA EPOXIDASE, SUBUNIT E"/>
    <property type="match status" value="1"/>
</dbReference>
<dbReference type="PROSITE" id="PS51384">
    <property type="entry name" value="FAD_FR"/>
    <property type="match status" value="1"/>
</dbReference>
<dbReference type="PANTHER" id="PTHR47354">
    <property type="entry name" value="NADH OXIDOREDUCTASE HCR"/>
    <property type="match status" value="1"/>
</dbReference>
<dbReference type="PIRSF" id="PIRSF006816">
    <property type="entry name" value="Cyc3_hyd_g"/>
    <property type="match status" value="1"/>
</dbReference>
<dbReference type="GO" id="GO:0050660">
    <property type="term" value="F:flavin adenine dinucleotide binding"/>
    <property type="evidence" value="ECO:0007669"/>
    <property type="project" value="InterPro"/>
</dbReference>
<dbReference type="InterPro" id="IPR001433">
    <property type="entry name" value="OxRdtase_FAD/NAD-bd"/>
</dbReference>
<dbReference type="InterPro" id="IPR017927">
    <property type="entry name" value="FAD-bd_FR_type"/>
</dbReference>
<gene>
    <name evidence="10" type="ORF">G0Q07_14730</name>
</gene>
<protein>
    <submittedName>
        <fullName evidence="10">Oxidoreductase</fullName>
    </submittedName>
</protein>
<dbReference type="GO" id="GO:0046872">
    <property type="term" value="F:metal ion binding"/>
    <property type="evidence" value="ECO:0007669"/>
    <property type="project" value="UniProtKB-KW"/>
</dbReference>
<keyword evidence="2" id="KW-0001">2Fe-2S</keyword>
<dbReference type="InterPro" id="IPR017938">
    <property type="entry name" value="Riboflavin_synthase-like_b-brl"/>
</dbReference>
<keyword evidence="6" id="KW-0408">Iron</keyword>
<name>A0A6C0RGU3_9BACT</name>
<feature type="domain" description="FAD-binding FR-type" evidence="9">
    <location>
        <begin position="1"/>
        <end position="95"/>
    </location>
</feature>
<dbReference type="Pfam" id="PF00175">
    <property type="entry name" value="NAD_binding_1"/>
    <property type="match status" value="1"/>
</dbReference>
<dbReference type="Pfam" id="PF00970">
    <property type="entry name" value="FAD_binding_6"/>
    <property type="match status" value="1"/>
</dbReference>
<dbReference type="AlphaFoldDB" id="A0A6C0RGU3"/>
<dbReference type="Gene3D" id="2.40.30.10">
    <property type="entry name" value="Translation factors"/>
    <property type="match status" value="1"/>
</dbReference>
<evidence type="ECO:0000313" key="11">
    <source>
        <dbReference type="Proteomes" id="UP000474630"/>
    </source>
</evidence>
<keyword evidence="7" id="KW-0411">Iron-sulfur</keyword>
<dbReference type="SUPFAM" id="SSF52343">
    <property type="entry name" value="Ferredoxin reductase-like, C-terminal NADP-linked domain"/>
    <property type="match status" value="1"/>
</dbReference>
<dbReference type="GO" id="GO:0006221">
    <property type="term" value="P:pyrimidine nucleotide biosynthetic process"/>
    <property type="evidence" value="ECO:0007669"/>
    <property type="project" value="InterPro"/>
</dbReference>
<dbReference type="InterPro" id="IPR012165">
    <property type="entry name" value="Cyt_c3_hydrogenase_gsu"/>
</dbReference>
<comment type="cofactor">
    <cofactor evidence="8">
        <name>FAD</name>
        <dbReference type="ChEBI" id="CHEBI:57692"/>
    </cofactor>
    <text evidence="8">Binds 1 FAD per subunit.</text>
</comment>
<evidence type="ECO:0000256" key="2">
    <source>
        <dbReference type="ARBA" id="ARBA00022714"/>
    </source>
</evidence>
<dbReference type="InterPro" id="IPR008333">
    <property type="entry name" value="Cbr1-like_FAD-bd_dom"/>
</dbReference>